<organism evidence="1 2">
    <name type="scientific">Candidatus Andeanibacterium colombiense</name>
    <dbReference type="NCBI Taxonomy" id="3121345"/>
    <lineage>
        <taxon>Bacteria</taxon>
        <taxon>Pseudomonadati</taxon>
        <taxon>Pseudomonadota</taxon>
        <taxon>Alphaproteobacteria</taxon>
        <taxon>Sphingomonadales</taxon>
        <taxon>Sphingomonadaceae</taxon>
        <taxon>Candidatus Andeanibacterium</taxon>
    </lineage>
</organism>
<protein>
    <submittedName>
        <fullName evidence="1">Response regulator</fullName>
    </submittedName>
</protein>
<dbReference type="AlphaFoldDB" id="A0AAJ6BP15"/>
<evidence type="ECO:0000313" key="2">
    <source>
        <dbReference type="Proteomes" id="UP001218362"/>
    </source>
</evidence>
<gene>
    <name evidence="1" type="ORF">P0Y56_04805</name>
</gene>
<dbReference type="EMBL" id="CP119316">
    <property type="protein sequence ID" value="WEK47617.1"/>
    <property type="molecule type" value="Genomic_DNA"/>
</dbReference>
<proteinExistence type="predicted"/>
<dbReference type="Proteomes" id="UP001218362">
    <property type="component" value="Chromosome"/>
</dbReference>
<sequence>MEDELAIGIDLAFAVSDRNGEVAGPVSTVDEAFRALADHPVDAAILDFELKGRDVTPLALHLVEAGIPFVFHTANALPPSIAELCPGAPVLLKPSSTTALMERLLDEIGKRRPPAD</sequence>
<dbReference type="KEGG" id="acob:P0Y56_04805"/>
<evidence type="ECO:0000313" key="1">
    <source>
        <dbReference type="EMBL" id="WEK47617.1"/>
    </source>
</evidence>
<dbReference type="InterPro" id="IPR011006">
    <property type="entry name" value="CheY-like_superfamily"/>
</dbReference>
<name>A0AAJ6BP15_9SPHN</name>
<dbReference type="Gene3D" id="3.40.50.2300">
    <property type="match status" value="1"/>
</dbReference>
<accession>A0AAJ6BP15</accession>
<reference evidence="1" key="1">
    <citation type="submission" date="2023-03" db="EMBL/GenBank/DDBJ databases">
        <title>Andean soil-derived lignocellulolytic bacterial consortium as a source of novel taxa and putative plastic-active enzymes.</title>
        <authorList>
            <person name="Diaz-Garcia L."/>
            <person name="Chuvochina M."/>
            <person name="Feuerriegel G."/>
            <person name="Bunk B."/>
            <person name="Sproer C."/>
            <person name="Streit W.R."/>
            <person name="Rodriguez L.M."/>
            <person name="Overmann J."/>
            <person name="Jimenez D.J."/>
        </authorList>
    </citation>
    <scope>NUCLEOTIDE SEQUENCE</scope>
    <source>
        <strain evidence="1">MAG 26</strain>
    </source>
</reference>
<dbReference type="SUPFAM" id="SSF52172">
    <property type="entry name" value="CheY-like"/>
    <property type="match status" value="1"/>
</dbReference>